<feature type="compositionally biased region" description="Low complexity" evidence="12">
    <location>
        <begin position="154"/>
        <end position="166"/>
    </location>
</feature>
<feature type="compositionally biased region" description="Gly residues" evidence="12">
    <location>
        <begin position="141"/>
        <end position="153"/>
    </location>
</feature>
<dbReference type="EMBL" id="LHPF02000008">
    <property type="protein sequence ID" value="PSC73069.1"/>
    <property type="molecule type" value="Genomic_DNA"/>
</dbReference>
<dbReference type="CDD" id="cd03512">
    <property type="entry name" value="Alkane-hydroxylase"/>
    <property type="match status" value="1"/>
</dbReference>
<feature type="domain" description="Fatty acid desaturase" evidence="14">
    <location>
        <begin position="374"/>
        <end position="593"/>
    </location>
</feature>
<evidence type="ECO:0000256" key="12">
    <source>
        <dbReference type="SAM" id="MobiDB-lite"/>
    </source>
</evidence>
<keyword evidence="6" id="KW-0479">Metal-binding</keyword>
<evidence type="ECO:0000256" key="6">
    <source>
        <dbReference type="ARBA" id="ARBA00022723"/>
    </source>
</evidence>
<dbReference type="GO" id="GO:0006629">
    <property type="term" value="P:lipid metabolic process"/>
    <property type="evidence" value="ECO:0007669"/>
    <property type="project" value="InterPro"/>
</dbReference>
<dbReference type="Proteomes" id="UP000239649">
    <property type="component" value="Unassembled WGS sequence"/>
</dbReference>
<evidence type="ECO:0000256" key="7">
    <source>
        <dbReference type="ARBA" id="ARBA00022989"/>
    </source>
</evidence>
<evidence type="ECO:0000256" key="3">
    <source>
        <dbReference type="ARBA" id="ARBA00022475"/>
    </source>
</evidence>
<keyword evidence="3" id="KW-1003">Cell membrane</keyword>
<dbReference type="InterPro" id="IPR005804">
    <property type="entry name" value="FA_desaturase_dom"/>
</dbReference>
<evidence type="ECO:0000256" key="13">
    <source>
        <dbReference type="SAM" id="Phobius"/>
    </source>
</evidence>
<comment type="subcellular location">
    <subcellularLocation>
        <location evidence="1">Cell inner membrane</location>
        <topology evidence="1">Multi-pass membrane protein</topology>
    </subcellularLocation>
</comment>
<evidence type="ECO:0000256" key="9">
    <source>
        <dbReference type="ARBA" id="ARBA00023004"/>
    </source>
</evidence>
<feature type="region of interest" description="Disordered" evidence="12">
    <location>
        <begin position="136"/>
        <end position="177"/>
    </location>
</feature>
<evidence type="ECO:0000313" key="15">
    <source>
        <dbReference type="EMBL" id="PSC73069.1"/>
    </source>
</evidence>
<evidence type="ECO:0000256" key="1">
    <source>
        <dbReference type="ARBA" id="ARBA00004429"/>
    </source>
</evidence>
<organism evidence="15 16">
    <name type="scientific">Micractinium conductrix</name>
    <dbReference type="NCBI Taxonomy" id="554055"/>
    <lineage>
        <taxon>Eukaryota</taxon>
        <taxon>Viridiplantae</taxon>
        <taxon>Chlorophyta</taxon>
        <taxon>core chlorophytes</taxon>
        <taxon>Trebouxiophyceae</taxon>
        <taxon>Chlorellales</taxon>
        <taxon>Chlorellaceae</taxon>
        <taxon>Chlorella clade</taxon>
        <taxon>Micractinium</taxon>
    </lineage>
</organism>
<feature type="transmembrane region" description="Helical" evidence="13">
    <location>
        <begin position="294"/>
        <end position="321"/>
    </location>
</feature>
<feature type="transmembrane region" description="Helical" evidence="13">
    <location>
        <begin position="373"/>
        <end position="394"/>
    </location>
</feature>
<keyword evidence="4" id="KW-0997">Cell inner membrane</keyword>
<evidence type="ECO:0000256" key="5">
    <source>
        <dbReference type="ARBA" id="ARBA00022692"/>
    </source>
</evidence>
<keyword evidence="5 13" id="KW-0812">Transmembrane</keyword>
<proteinExistence type="inferred from homology"/>
<evidence type="ECO:0000256" key="4">
    <source>
        <dbReference type="ARBA" id="ARBA00022519"/>
    </source>
</evidence>
<reference evidence="15 16" key="1">
    <citation type="journal article" date="2018" name="Plant J.">
        <title>Genome sequences of Chlorella sorokiniana UTEX 1602 and Micractinium conductrix SAG 241.80: implications to maltose excretion by a green alga.</title>
        <authorList>
            <person name="Arriola M.B."/>
            <person name="Velmurugan N."/>
            <person name="Zhang Y."/>
            <person name="Plunkett M.H."/>
            <person name="Hondzo H."/>
            <person name="Barney B.M."/>
        </authorList>
    </citation>
    <scope>NUCLEOTIDE SEQUENCE [LARGE SCALE GENOMIC DNA]</scope>
    <source>
        <strain evidence="15 16">SAG 241.80</strain>
    </source>
</reference>
<name>A0A2P6VG56_9CHLO</name>
<comment type="caution">
    <text evidence="15">The sequence shown here is derived from an EMBL/GenBank/DDBJ whole genome shotgun (WGS) entry which is preliminary data.</text>
</comment>
<comment type="similarity">
    <text evidence="2">Belongs to the fatty acid desaturase type 1 family. AlkB subfamily.</text>
</comment>
<keyword evidence="16" id="KW-1185">Reference proteome</keyword>
<sequence length="607" mass="64901">MLSSLLQSRAKPLAEVGTARLLSTAAQQGEAAARSSRGLRRFFAALVPIGLMAAWFEWEHLRSVKEMAERDAAAESAGQAPPPHANIHGGITSHGVPIDPANPLHKVLPETECEFCLETRETLWGMVKAMKHEKKAAGSSGSTGGAAGGGGGLPAAPAHAAAAAPAAPRPAERGLDRDGGEIYKALQRRPEALKSRAPTARVFNSSGVRAPAAAAAAASSPRLADTRLGDLFLRLLPGQLYYLPALLYPLVSLAAGLGAAYGPSLAARLAALPFVKALGPVSPLLRTLATTQPWSALLCVLGSLLTAQFAFLAMPVLDVLLGRDLRQPTQEEEAAVAGAQGLLYRGVLFAYVPLHLGMLLGMCHILSTTPTLPLAFVGATLSAAVAGGPLFAAAHELVHGPSWFDRLAANVLLLVVGYPHWAESHLAHHVKVATPEDPSSARRGEPLYTFVSRSVWGNFVDGYGAEARRLQKRGIPLTSRQNRMWWWVGGPLALSAAAYVIYGWKGLVFWVGQALLSVLMLETVNYVEHYGLQRQKGPDGRYERVAAQHSWNTSFLFTNAVSFRLQRHADHHIHGTRPFQLLRDVPEAPQLPFSYPVAMMLATVPPL</sequence>
<feature type="transmembrane region" description="Helical" evidence="13">
    <location>
        <begin position="342"/>
        <end position="367"/>
    </location>
</feature>
<dbReference type="GO" id="GO:0004497">
    <property type="term" value="F:monooxygenase activity"/>
    <property type="evidence" value="ECO:0007669"/>
    <property type="project" value="UniProtKB-KW"/>
</dbReference>
<dbReference type="OrthoDB" id="507375at2759"/>
<dbReference type="PANTHER" id="PTHR38674">
    <property type="entry name" value="ALKANE 1-MONOOXYGENASE 1"/>
    <property type="match status" value="1"/>
</dbReference>
<feature type="region of interest" description="Disordered" evidence="12">
    <location>
        <begin position="72"/>
        <end position="98"/>
    </location>
</feature>
<dbReference type="Pfam" id="PF00487">
    <property type="entry name" value="FA_desaturase"/>
    <property type="match status" value="1"/>
</dbReference>
<dbReference type="GO" id="GO:0005886">
    <property type="term" value="C:plasma membrane"/>
    <property type="evidence" value="ECO:0007669"/>
    <property type="project" value="UniProtKB-SubCell"/>
</dbReference>
<protein>
    <submittedName>
        <fullName evidence="15">Alkane 1-monooxygenase</fullName>
    </submittedName>
</protein>
<feature type="transmembrane region" description="Helical" evidence="13">
    <location>
        <begin position="484"/>
        <end position="502"/>
    </location>
</feature>
<evidence type="ECO:0000313" key="16">
    <source>
        <dbReference type="Proteomes" id="UP000239649"/>
    </source>
</evidence>
<dbReference type="AlphaFoldDB" id="A0A2P6VG56"/>
<dbReference type="InterPro" id="IPR033885">
    <property type="entry name" value="AlkB/XylM"/>
</dbReference>
<keyword evidence="11 13" id="KW-0472">Membrane</keyword>
<keyword evidence="10" id="KW-0503">Monooxygenase</keyword>
<keyword evidence="9" id="KW-0408">Iron</keyword>
<keyword evidence="7 13" id="KW-1133">Transmembrane helix</keyword>
<evidence type="ECO:0000259" key="14">
    <source>
        <dbReference type="Pfam" id="PF00487"/>
    </source>
</evidence>
<evidence type="ECO:0000256" key="2">
    <source>
        <dbReference type="ARBA" id="ARBA00010823"/>
    </source>
</evidence>
<evidence type="ECO:0000256" key="8">
    <source>
        <dbReference type="ARBA" id="ARBA00023002"/>
    </source>
</evidence>
<feature type="transmembrane region" description="Helical" evidence="13">
    <location>
        <begin position="240"/>
        <end position="261"/>
    </location>
</feature>
<evidence type="ECO:0000256" key="11">
    <source>
        <dbReference type="ARBA" id="ARBA00023136"/>
    </source>
</evidence>
<accession>A0A2P6VG56</accession>
<evidence type="ECO:0000256" key="10">
    <source>
        <dbReference type="ARBA" id="ARBA00023033"/>
    </source>
</evidence>
<dbReference type="PANTHER" id="PTHR38674:SF1">
    <property type="entry name" value="ALKANE 1-MONOOXYGENASE 1"/>
    <property type="match status" value="1"/>
</dbReference>
<gene>
    <name evidence="15" type="ORF">C2E20_3557</name>
</gene>
<dbReference type="GO" id="GO:0046872">
    <property type="term" value="F:metal ion binding"/>
    <property type="evidence" value="ECO:0007669"/>
    <property type="project" value="UniProtKB-KW"/>
</dbReference>
<keyword evidence="8" id="KW-0560">Oxidoreductase</keyword>